<dbReference type="SUPFAM" id="SSF89796">
    <property type="entry name" value="CoA-transferase family III (CaiB/BaiF)"/>
    <property type="match status" value="1"/>
</dbReference>
<dbReference type="Gene3D" id="3.30.1540.10">
    <property type="entry name" value="formyl-coa transferase, domain 3"/>
    <property type="match status" value="1"/>
</dbReference>
<dbReference type="Gene3D" id="3.40.50.10540">
    <property type="entry name" value="Crotonobetainyl-coa:carnitine coa-transferase, domain 1"/>
    <property type="match status" value="1"/>
</dbReference>
<evidence type="ECO:0000313" key="2">
    <source>
        <dbReference type="EMBL" id="PIA65761.1"/>
    </source>
</evidence>
<dbReference type="Pfam" id="PF02515">
    <property type="entry name" value="CoA_transf_3"/>
    <property type="match status" value="1"/>
</dbReference>
<dbReference type="InterPro" id="IPR050483">
    <property type="entry name" value="CoA-transferase_III_domain"/>
</dbReference>
<dbReference type="AlphaFoldDB" id="A0A2G5FCQ6"/>
<sequence length="407" mass="43781">MSGALSHIRVLDLSRVLAGPWCGQILGDLGAEVIKVERPGSGDDTRHWGPPYIKDAEGNDSREAAYFQSANRNKQSLTLDFTQPEGQRLVRELVAQCDVLLENFKVGGLAAYGLDYESLKVINPRLIYCSITGFGQTGPYAKRAGYDFMIQGLGGLMSLTGRPEDEEGAGPMKVGVALTDILTGLYATVGVLAALNQREQSGIGQHIDVALLDVQVACLANQAMNYLTTGVSPRRLGNAHPNIVPYQDFPSADGNFILAVGNDGQFRKFCEVAGIANLADDPRFVTNKARVAHRAELIPLLRQATVFKTTAQWIELLEKAGVPCGPINDLQQVFADPQVQARGLRLDLPNALGSSTPQVASPLRLSATPVAYRSAPPLLGQHTDSLLQRLLGMSEAQIAELREAGVL</sequence>
<dbReference type="InterPro" id="IPR003673">
    <property type="entry name" value="CoA-Trfase_fam_III"/>
</dbReference>
<proteinExistence type="predicted"/>
<gene>
    <name evidence="2" type="ORF">CDO35_22220</name>
</gene>
<dbReference type="PANTHER" id="PTHR48207:SF3">
    <property type="entry name" value="SUCCINATE--HYDROXYMETHYLGLUTARATE COA-TRANSFERASE"/>
    <property type="match status" value="1"/>
</dbReference>
<reference evidence="3" key="1">
    <citation type="submission" date="2017-06" db="EMBL/GenBank/DDBJ databases">
        <authorList>
            <person name="Rastogi G."/>
            <person name="Vaishampayan P."/>
            <person name="Seuylemezian A."/>
        </authorList>
    </citation>
    <scope>NUCLEOTIDE SEQUENCE [LARGE SCALE GENOMIC DNA]</scope>
    <source>
        <strain evidence="3">PI11</strain>
    </source>
</reference>
<dbReference type="InterPro" id="IPR023606">
    <property type="entry name" value="CoA-Trfase_III_dom_1_sf"/>
</dbReference>
<dbReference type="EMBL" id="NIQU01000013">
    <property type="protein sequence ID" value="PIA65761.1"/>
    <property type="molecule type" value="Genomic_DNA"/>
</dbReference>
<protein>
    <submittedName>
        <fullName evidence="2">CoA transferase</fullName>
    </submittedName>
</protein>
<dbReference type="RefSeq" id="WP_099526748.1">
    <property type="nucleotide sequence ID" value="NZ_NIQU01000013.1"/>
</dbReference>
<evidence type="ECO:0000256" key="1">
    <source>
        <dbReference type="ARBA" id="ARBA00022679"/>
    </source>
</evidence>
<name>A0A2G5FCQ6_9PSED</name>
<keyword evidence="1 2" id="KW-0808">Transferase</keyword>
<accession>A0A2G5FCQ6</accession>
<dbReference type="GO" id="GO:0008410">
    <property type="term" value="F:CoA-transferase activity"/>
    <property type="evidence" value="ECO:0007669"/>
    <property type="project" value="TreeGrafter"/>
</dbReference>
<dbReference type="PANTHER" id="PTHR48207">
    <property type="entry name" value="SUCCINATE--HYDROXYMETHYLGLUTARATE COA-TRANSFERASE"/>
    <property type="match status" value="1"/>
</dbReference>
<dbReference type="InterPro" id="IPR044855">
    <property type="entry name" value="CoA-Trfase_III_dom3_sf"/>
</dbReference>
<organism evidence="2 3">
    <name type="scientific">Pseudomonas sediminis</name>
    <dbReference type="NCBI Taxonomy" id="1691904"/>
    <lineage>
        <taxon>Bacteria</taxon>
        <taxon>Pseudomonadati</taxon>
        <taxon>Pseudomonadota</taxon>
        <taxon>Gammaproteobacteria</taxon>
        <taxon>Pseudomonadales</taxon>
        <taxon>Pseudomonadaceae</taxon>
        <taxon>Pseudomonas</taxon>
    </lineage>
</organism>
<comment type="caution">
    <text evidence="2">The sequence shown here is derived from an EMBL/GenBank/DDBJ whole genome shotgun (WGS) entry which is preliminary data.</text>
</comment>
<evidence type="ECO:0000313" key="3">
    <source>
        <dbReference type="Proteomes" id="UP000229504"/>
    </source>
</evidence>
<dbReference type="Proteomes" id="UP000229504">
    <property type="component" value="Unassembled WGS sequence"/>
</dbReference>